<protein>
    <submittedName>
        <fullName evidence="1">Uncharacterized protein</fullName>
    </submittedName>
</protein>
<name>A0A3A2ZSH1_9EURO</name>
<dbReference type="Proteomes" id="UP000266188">
    <property type="component" value="Unassembled WGS sequence"/>
</dbReference>
<reference evidence="2" key="1">
    <citation type="submission" date="2017-02" db="EMBL/GenBank/DDBJ databases">
        <authorList>
            <person name="Tafer H."/>
            <person name="Lopandic K."/>
        </authorList>
    </citation>
    <scope>NUCLEOTIDE SEQUENCE [LARGE SCALE GENOMIC DNA]</scope>
    <source>
        <strain evidence="2">CBS 366.77</strain>
    </source>
</reference>
<dbReference type="AlphaFoldDB" id="A0A3A2ZSH1"/>
<sequence>METPFSDLADRELIAKIATTIGLMEVYDKAIIRNKDNDFSTANLAEKLRTETDTLDLLIREMSSRQVYENEHHSADQATEEARAKIHKARYAMGCFVPGMSSIDEYLPAKELCQEILDEGGLSL</sequence>
<evidence type="ECO:0000313" key="1">
    <source>
        <dbReference type="EMBL" id="RJE26098.1"/>
    </source>
</evidence>
<accession>A0A3A2ZSH1</accession>
<proteinExistence type="predicted"/>
<gene>
    <name evidence="1" type="ORF">PHISCL_01541</name>
</gene>
<keyword evidence="2" id="KW-1185">Reference proteome</keyword>
<comment type="caution">
    <text evidence="1">The sequence shown here is derived from an EMBL/GenBank/DDBJ whole genome shotgun (WGS) entry which is preliminary data.</text>
</comment>
<dbReference type="EMBL" id="MVGC01000029">
    <property type="protein sequence ID" value="RJE26098.1"/>
    <property type="molecule type" value="Genomic_DNA"/>
</dbReference>
<evidence type="ECO:0000313" key="2">
    <source>
        <dbReference type="Proteomes" id="UP000266188"/>
    </source>
</evidence>
<organism evidence="1 2">
    <name type="scientific">Aspergillus sclerotialis</name>
    <dbReference type="NCBI Taxonomy" id="2070753"/>
    <lineage>
        <taxon>Eukaryota</taxon>
        <taxon>Fungi</taxon>
        <taxon>Dikarya</taxon>
        <taxon>Ascomycota</taxon>
        <taxon>Pezizomycotina</taxon>
        <taxon>Eurotiomycetes</taxon>
        <taxon>Eurotiomycetidae</taxon>
        <taxon>Eurotiales</taxon>
        <taxon>Aspergillaceae</taxon>
        <taxon>Aspergillus</taxon>
        <taxon>Aspergillus subgen. Polypaecilum</taxon>
    </lineage>
</organism>